<evidence type="ECO:0008006" key="3">
    <source>
        <dbReference type="Google" id="ProtNLM"/>
    </source>
</evidence>
<reference evidence="1 2" key="1">
    <citation type="submission" date="2018-08" db="EMBL/GenBank/DDBJ databases">
        <title>Genomic Encyclopedia of Archaeal and Bacterial Type Strains, Phase II (KMG-II): from individual species to whole genera.</title>
        <authorList>
            <person name="Goeker M."/>
        </authorList>
    </citation>
    <scope>NUCLEOTIDE SEQUENCE [LARGE SCALE GENOMIC DNA]</scope>
    <source>
        <strain evidence="1 2">DSM 100880</strain>
    </source>
</reference>
<dbReference type="EMBL" id="QUNI01000008">
    <property type="protein sequence ID" value="REG97901.1"/>
    <property type="molecule type" value="Genomic_DNA"/>
</dbReference>
<proteinExistence type="predicted"/>
<protein>
    <recommendedName>
        <fullName evidence="3">Lipoprotein</fullName>
    </recommendedName>
</protein>
<dbReference type="RefSeq" id="WP_115813854.1">
    <property type="nucleotide sequence ID" value="NZ_QUNI01000008.1"/>
</dbReference>
<dbReference type="OrthoDB" id="768192at2"/>
<evidence type="ECO:0000313" key="1">
    <source>
        <dbReference type="EMBL" id="REG97901.1"/>
    </source>
</evidence>
<dbReference type="AlphaFoldDB" id="A0A3E0EIA7"/>
<dbReference type="Proteomes" id="UP000257136">
    <property type="component" value="Unassembled WGS sequence"/>
</dbReference>
<organism evidence="1 2">
    <name type="scientific">Flavobacterium aquicola</name>
    <dbReference type="NCBI Taxonomy" id="1682742"/>
    <lineage>
        <taxon>Bacteria</taxon>
        <taxon>Pseudomonadati</taxon>
        <taxon>Bacteroidota</taxon>
        <taxon>Flavobacteriia</taxon>
        <taxon>Flavobacteriales</taxon>
        <taxon>Flavobacteriaceae</taxon>
        <taxon>Flavobacterium</taxon>
    </lineage>
</organism>
<evidence type="ECO:0000313" key="2">
    <source>
        <dbReference type="Proteomes" id="UP000257136"/>
    </source>
</evidence>
<sequence length="160" mass="17732">MKNLSLFCLLFACIGLQSCKKDQAPNDAETAKAESEKPVSTECYKALYESDTINLTINTLKNGKISGDMIMKIENMPDKIGKVAGEFRGDTLFADYSFIQGTNEKVKFKNPMAFLKKGSELSLGSGKIETYLGKSYFVKGTPIEFEKVKYKFTTVDCAAK</sequence>
<name>A0A3E0EIA7_9FLAO</name>
<dbReference type="PROSITE" id="PS51257">
    <property type="entry name" value="PROKAR_LIPOPROTEIN"/>
    <property type="match status" value="1"/>
</dbReference>
<keyword evidence="2" id="KW-1185">Reference proteome</keyword>
<comment type="caution">
    <text evidence="1">The sequence shown here is derived from an EMBL/GenBank/DDBJ whole genome shotgun (WGS) entry which is preliminary data.</text>
</comment>
<accession>A0A3E0EIA7</accession>
<gene>
    <name evidence="1" type="ORF">C8P67_10864</name>
</gene>